<sequence length="307" mass="34487">MAPMQTQTLDLMASACQETRDLHLSNIGKSKDVQTLNQNITEAILRAAQVSIPKGCHSKYKPFWNDKIQESIEASNAREDARKRLENDPTPENKTAYNRTSAQVKRTVKTAKQHKWANSCAELDLSKGGTKAWTLLNNLSGQNRRTNPKPMISDGETITEHQKKAEPTGQAVYFLPFTNDNTWKRGVIATRHENDRSYDIDCSGKTFTRNRRHINPAFGEPPKACSNEAISIDDESTLPAPTQQEPRHHQSDLRKSSKSQAELPSSPPKEVSPNLALPTPSHYTQNANTPYKTRSGRVVRKPNKYTE</sequence>
<accession>A0A433SIC6</accession>
<dbReference type="EMBL" id="RQTK01002154">
    <property type="protein sequence ID" value="RUS68642.1"/>
    <property type="molecule type" value="Genomic_DNA"/>
</dbReference>
<feature type="compositionally biased region" description="Basic and acidic residues" evidence="1">
    <location>
        <begin position="76"/>
        <end position="87"/>
    </location>
</feature>
<dbReference type="Proteomes" id="UP000271974">
    <property type="component" value="Unassembled WGS sequence"/>
</dbReference>
<feature type="region of interest" description="Disordered" evidence="1">
    <location>
        <begin position="237"/>
        <end position="307"/>
    </location>
</feature>
<feature type="region of interest" description="Disordered" evidence="1">
    <location>
        <begin position="74"/>
        <end position="102"/>
    </location>
</feature>
<dbReference type="AlphaFoldDB" id="A0A433SIC6"/>
<comment type="caution">
    <text evidence="2">The sequence shown here is derived from an EMBL/GenBank/DDBJ whole genome shotgun (WGS) entry which is preliminary data.</text>
</comment>
<feature type="compositionally biased region" description="Basic residues" evidence="1">
    <location>
        <begin position="294"/>
        <end position="307"/>
    </location>
</feature>
<feature type="compositionally biased region" description="Polar residues" evidence="1">
    <location>
        <begin position="90"/>
        <end position="102"/>
    </location>
</feature>
<gene>
    <name evidence="2" type="ORF">EGW08_023596</name>
</gene>
<reference evidence="2 3" key="1">
    <citation type="submission" date="2019-01" db="EMBL/GenBank/DDBJ databases">
        <title>A draft genome assembly of the solar-powered sea slug Elysia chlorotica.</title>
        <authorList>
            <person name="Cai H."/>
            <person name="Li Q."/>
            <person name="Fang X."/>
            <person name="Li J."/>
            <person name="Curtis N.E."/>
            <person name="Altenburger A."/>
            <person name="Shibata T."/>
            <person name="Feng M."/>
            <person name="Maeda T."/>
            <person name="Schwartz J.A."/>
            <person name="Shigenobu S."/>
            <person name="Lundholm N."/>
            <person name="Nishiyama T."/>
            <person name="Yang H."/>
            <person name="Hasebe M."/>
            <person name="Li S."/>
            <person name="Pierce S.K."/>
            <person name="Wang J."/>
        </authorList>
    </citation>
    <scope>NUCLEOTIDE SEQUENCE [LARGE SCALE GENOMIC DNA]</scope>
    <source>
        <strain evidence="2">EC2010</strain>
        <tissue evidence="2">Whole organism of an adult</tissue>
    </source>
</reference>
<name>A0A433SIC6_ELYCH</name>
<evidence type="ECO:0000256" key="1">
    <source>
        <dbReference type="SAM" id="MobiDB-lite"/>
    </source>
</evidence>
<organism evidence="2 3">
    <name type="scientific">Elysia chlorotica</name>
    <name type="common">Eastern emerald elysia</name>
    <name type="synonym">Sea slug</name>
    <dbReference type="NCBI Taxonomy" id="188477"/>
    <lineage>
        <taxon>Eukaryota</taxon>
        <taxon>Metazoa</taxon>
        <taxon>Spiralia</taxon>
        <taxon>Lophotrochozoa</taxon>
        <taxon>Mollusca</taxon>
        <taxon>Gastropoda</taxon>
        <taxon>Heterobranchia</taxon>
        <taxon>Euthyneura</taxon>
        <taxon>Panpulmonata</taxon>
        <taxon>Sacoglossa</taxon>
        <taxon>Placobranchoidea</taxon>
        <taxon>Plakobranchidae</taxon>
        <taxon>Elysia</taxon>
    </lineage>
</organism>
<feature type="compositionally biased region" description="Polar residues" evidence="1">
    <location>
        <begin position="281"/>
        <end position="292"/>
    </location>
</feature>
<feature type="compositionally biased region" description="Basic and acidic residues" evidence="1">
    <location>
        <begin position="245"/>
        <end position="255"/>
    </location>
</feature>
<keyword evidence="3" id="KW-1185">Reference proteome</keyword>
<feature type="region of interest" description="Disordered" evidence="1">
    <location>
        <begin position="137"/>
        <end position="167"/>
    </location>
</feature>
<evidence type="ECO:0000313" key="2">
    <source>
        <dbReference type="EMBL" id="RUS68642.1"/>
    </source>
</evidence>
<evidence type="ECO:0000313" key="3">
    <source>
        <dbReference type="Proteomes" id="UP000271974"/>
    </source>
</evidence>
<protein>
    <submittedName>
        <fullName evidence="2">Uncharacterized protein</fullName>
    </submittedName>
</protein>
<dbReference type="OrthoDB" id="6152674at2759"/>
<proteinExistence type="predicted"/>